<dbReference type="EMBL" id="BARS01015873">
    <property type="protein sequence ID" value="GAF95324.1"/>
    <property type="molecule type" value="Genomic_DNA"/>
</dbReference>
<accession>X0TPZ2</accession>
<feature type="region of interest" description="Disordered" evidence="1">
    <location>
        <begin position="22"/>
        <end position="52"/>
    </location>
</feature>
<evidence type="ECO:0000313" key="2">
    <source>
        <dbReference type="EMBL" id="GAF95324.1"/>
    </source>
</evidence>
<feature type="non-terminal residue" evidence="2">
    <location>
        <position position="260"/>
    </location>
</feature>
<proteinExistence type="predicted"/>
<evidence type="ECO:0000256" key="1">
    <source>
        <dbReference type="SAM" id="MobiDB-lite"/>
    </source>
</evidence>
<organism evidence="2">
    <name type="scientific">marine sediment metagenome</name>
    <dbReference type="NCBI Taxonomy" id="412755"/>
    <lineage>
        <taxon>unclassified sequences</taxon>
        <taxon>metagenomes</taxon>
        <taxon>ecological metagenomes</taxon>
    </lineage>
</organism>
<feature type="region of interest" description="Disordered" evidence="1">
    <location>
        <begin position="151"/>
        <end position="188"/>
    </location>
</feature>
<gene>
    <name evidence="2" type="ORF">S01H1_26202</name>
</gene>
<feature type="compositionally biased region" description="Basic and acidic residues" evidence="1">
    <location>
        <begin position="164"/>
        <end position="183"/>
    </location>
</feature>
<name>X0TPZ2_9ZZZZ</name>
<comment type="caution">
    <text evidence="2">The sequence shown here is derived from an EMBL/GenBank/DDBJ whole genome shotgun (WGS) entry which is preliminary data.</text>
</comment>
<protein>
    <submittedName>
        <fullName evidence="2">Uncharacterized protein</fullName>
    </submittedName>
</protein>
<dbReference type="AlphaFoldDB" id="X0TPZ2"/>
<reference evidence="2" key="1">
    <citation type="journal article" date="2014" name="Front. Microbiol.">
        <title>High frequency of phylogenetically diverse reductive dehalogenase-homologous genes in deep subseafloor sedimentary metagenomes.</title>
        <authorList>
            <person name="Kawai M."/>
            <person name="Futagami T."/>
            <person name="Toyoda A."/>
            <person name="Takaki Y."/>
            <person name="Nishi S."/>
            <person name="Hori S."/>
            <person name="Arai W."/>
            <person name="Tsubouchi T."/>
            <person name="Morono Y."/>
            <person name="Uchiyama I."/>
            <person name="Ito T."/>
            <person name="Fujiyama A."/>
            <person name="Inagaki F."/>
            <person name="Takami H."/>
        </authorList>
    </citation>
    <scope>NUCLEOTIDE SEQUENCE</scope>
    <source>
        <strain evidence="2">Expedition CK06-06</strain>
    </source>
</reference>
<sequence>MAAVTASPKELKEAADKLRKQLGKLDRMTGQDRKWQSDADRKAAKRSTDRDLDIPDIADADRRRQLEDNDAEWMAFYLSDVFFHPFTSDQLEIIADVGEVMTYGSLGCKAAERGGGKSSIVKYLMTKYALEHRIWFPLVIAATGPKAQKTTASVRRRLASKSPTPKELEELAGRKANNGDRPKTSKAKPITPNFLAADYPLECHVARHVNPWPSRARNVTANGLRPIHVEWGSADGYFILPTFADEIPLGPIWMSIGWTS</sequence>